<reference evidence="1 2" key="1">
    <citation type="journal article" date="2024" name="Ann. Entomol. Soc. Am.">
        <title>Genomic analyses of the southern and eastern yellowjacket wasps (Hymenoptera: Vespidae) reveal evolutionary signatures of social life.</title>
        <authorList>
            <person name="Catto M.A."/>
            <person name="Caine P.B."/>
            <person name="Orr S.E."/>
            <person name="Hunt B.G."/>
            <person name="Goodisman M.A.D."/>
        </authorList>
    </citation>
    <scope>NUCLEOTIDE SEQUENCE [LARGE SCALE GENOMIC DNA]</scope>
    <source>
        <strain evidence="1">232</strain>
        <tissue evidence="1">Head and thorax</tissue>
    </source>
</reference>
<evidence type="ECO:0008006" key="3">
    <source>
        <dbReference type="Google" id="ProtNLM"/>
    </source>
</evidence>
<proteinExistence type="predicted"/>
<gene>
    <name evidence="1" type="ORF">V1477_008118</name>
</gene>
<dbReference type="Proteomes" id="UP001607303">
    <property type="component" value="Unassembled WGS sequence"/>
</dbReference>
<keyword evidence="2" id="KW-1185">Reference proteome</keyword>
<protein>
    <recommendedName>
        <fullName evidence="3">Secreted protein</fullName>
    </recommendedName>
</protein>
<sequence>MLVISTSVIASVISTVVVVKAILRTSVINAQQQWCNTCSRTVKILVHGRNRKDINSSIRSSCSSSSSSSSSTVSSLIWRTSRFREDHNLYTKCSPPNKLRLCRYIRVWPSSSSSLTSIIQTINPSERVATQKRLESHLEDQIR</sequence>
<accession>A0ABD2CF35</accession>
<dbReference type="EMBL" id="JAYRBN010000055">
    <property type="protein sequence ID" value="KAL2743678.1"/>
    <property type="molecule type" value="Genomic_DNA"/>
</dbReference>
<name>A0ABD2CF35_VESMC</name>
<organism evidence="1 2">
    <name type="scientific">Vespula maculifrons</name>
    <name type="common">Eastern yellow jacket</name>
    <name type="synonym">Wasp</name>
    <dbReference type="NCBI Taxonomy" id="7453"/>
    <lineage>
        <taxon>Eukaryota</taxon>
        <taxon>Metazoa</taxon>
        <taxon>Ecdysozoa</taxon>
        <taxon>Arthropoda</taxon>
        <taxon>Hexapoda</taxon>
        <taxon>Insecta</taxon>
        <taxon>Pterygota</taxon>
        <taxon>Neoptera</taxon>
        <taxon>Endopterygota</taxon>
        <taxon>Hymenoptera</taxon>
        <taxon>Apocrita</taxon>
        <taxon>Aculeata</taxon>
        <taxon>Vespoidea</taxon>
        <taxon>Vespidae</taxon>
        <taxon>Vespinae</taxon>
        <taxon>Vespula</taxon>
    </lineage>
</organism>
<evidence type="ECO:0000313" key="2">
    <source>
        <dbReference type="Proteomes" id="UP001607303"/>
    </source>
</evidence>
<dbReference type="AlphaFoldDB" id="A0ABD2CF35"/>
<comment type="caution">
    <text evidence="1">The sequence shown here is derived from an EMBL/GenBank/DDBJ whole genome shotgun (WGS) entry which is preliminary data.</text>
</comment>
<evidence type="ECO:0000313" key="1">
    <source>
        <dbReference type="EMBL" id="KAL2743678.1"/>
    </source>
</evidence>